<dbReference type="SUPFAM" id="SSF51735">
    <property type="entry name" value="NAD(P)-binding Rossmann-fold domains"/>
    <property type="match status" value="1"/>
</dbReference>
<dbReference type="InterPro" id="IPR036291">
    <property type="entry name" value="NAD(P)-bd_dom_sf"/>
</dbReference>
<evidence type="ECO:0000313" key="2">
    <source>
        <dbReference type="EMBL" id="MCF8590388.1"/>
    </source>
</evidence>
<reference evidence="2 3" key="1">
    <citation type="submission" date="2022-01" db="EMBL/GenBank/DDBJ databases">
        <authorList>
            <person name="Huang Y."/>
        </authorList>
    </citation>
    <scope>NUCLEOTIDE SEQUENCE [LARGE SCALE GENOMIC DNA]</scope>
    <source>
        <strain evidence="2 3">HY366</strain>
    </source>
</reference>
<evidence type="ECO:0000313" key="3">
    <source>
        <dbReference type="Proteomes" id="UP001200110"/>
    </source>
</evidence>
<sequence>MRRIILLGATGYTGSRVLNELAISGGADVVLVGRSRERLQAQADASGIDCQIVEADTAARGALDSLLSGDDVVVSTVGPFGELGREVARSVARIGGVYFDSTGEPPFIEWMFRELDERARETGALLVPAFGYDYVPGNIAGWLAAQDGGPEVAAVEVGYFLMQGSRGGYRPVRLRHLPDVTTPGTRESAFKVLAEPAFAFRASAGDRFGLEPQRSGSRMLRFGVDGHALNALSIGGSEHFGLPEVLPDICSVDVGLGWFGPAVAPVHYATRAAGPLVTSDLSRRVTAAAAERMPFKKRFPRAQARTVVVGRTRDTADRVLSEIVMDGPEPYAMTAGLLSRAARIVAAGDGEPTGVRGPLAALGAEELVRVGEKIGFTRV</sequence>
<name>A0ABS9IXT8_9ACTN</name>
<dbReference type="PANTHER" id="PTHR43781:SF1">
    <property type="entry name" value="SACCHAROPINE DEHYDROGENASE"/>
    <property type="match status" value="1"/>
</dbReference>
<keyword evidence="3" id="KW-1185">Reference proteome</keyword>
<feature type="domain" description="Saccharopine dehydrogenase NADP binding" evidence="1">
    <location>
        <begin position="4"/>
        <end position="126"/>
    </location>
</feature>
<comment type="caution">
    <text evidence="2">The sequence shown here is derived from an EMBL/GenBank/DDBJ whole genome shotgun (WGS) entry which is preliminary data.</text>
</comment>
<accession>A0ABS9IXT8</accession>
<dbReference type="InterPro" id="IPR005097">
    <property type="entry name" value="Sacchrp_dh_NADP-bd"/>
</dbReference>
<dbReference type="Proteomes" id="UP001200110">
    <property type="component" value="Unassembled WGS sequence"/>
</dbReference>
<dbReference type="Pfam" id="PF03435">
    <property type="entry name" value="Sacchrp_dh_NADP"/>
    <property type="match status" value="1"/>
</dbReference>
<evidence type="ECO:0000259" key="1">
    <source>
        <dbReference type="Pfam" id="PF03435"/>
    </source>
</evidence>
<gene>
    <name evidence="2" type="ORF">L5G33_18180</name>
</gene>
<dbReference type="RefSeq" id="WP_236999576.1">
    <property type="nucleotide sequence ID" value="NZ_JAKKOR010000013.1"/>
</dbReference>
<protein>
    <submittedName>
        <fullName evidence="2">Saccharopine dehydrogenase NADP-binding domain-containing protein</fullName>
    </submittedName>
</protein>
<dbReference type="EMBL" id="JAKKOR010000013">
    <property type="protein sequence ID" value="MCF8590388.1"/>
    <property type="molecule type" value="Genomic_DNA"/>
</dbReference>
<organism evidence="2 3">
    <name type="scientific">Gordonia liuliyuniae</name>
    <dbReference type="NCBI Taxonomy" id="2911517"/>
    <lineage>
        <taxon>Bacteria</taxon>
        <taxon>Bacillati</taxon>
        <taxon>Actinomycetota</taxon>
        <taxon>Actinomycetes</taxon>
        <taxon>Mycobacteriales</taxon>
        <taxon>Gordoniaceae</taxon>
        <taxon>Gordonia</taxon>
    </lineage>
</organism>
<dbReference type="Gene3D" id="3.40.50.720">
    <property type="entry name" value="NAD(P)-binding Rossmann-like Domain"/>
    <property type="match status" value="1"/>
</dbReference>
<proteinExistence type="predicted"/>
<dbReference type="PANTHER" id="PTHR43781">
    <property type="entry name" value="SACCHAROPINE DEHYDROGENASE"/>
    <property type="match status" value="1"/>
</dbReference>